<feature type="domain" description="LysX/ArgX preATP-grasp" evidence="1">
    <location>
        <begin position="3"/>
        <end position="38"/>
    </location>
</feature>
<dbReference type="Pfam" id="PF22626">
    <property type="entry name" value="LysX_preATP_grasp"/>
    <property type="match status" value="1"/>
</dbReference>
<comment type="caution">
    <text evidence="2">The sequence shown here is derived from an EMBL/GenBank/DDBJ whole genome shotgun (WGS) entry which is preliminary data.</text>
</comment>
<proteinExistence type="predicted"/>
<dbReference type="InterPro" id="IPR054562">
    <property type="entry name" value="LysX/ArgX_preATP_grasp"/>
</dbReference>
<accession>X0XBR2</accession>
<reference evidence="2" key="1">
    <citation type="journal article" date="2014" name="Front. Microbiol.">
        <title>High frequency of phylogenetically diverse reductive dehalogenase-homologous genes in deep subseafloor sedimentary metagenomes.</title>
        <authorList>
            <person name="Kawai M."/>
            <person name="Futagami T."/>
            <person name="Toyoda A."/>
            <person name="Takaki Y."/>
            <person name="Nishi S."/>
            <person name="Hori S."/>
            <person name="Arai W."/>
            <person name="Tsubouchi T."/>
            <person name="Morono Y."/>
            <person name="Uchiyama I."/>
            <person name="Ito T."/>
            <person name="Fujiyama A."/>
            <person name="Inagaki F."/>
            <person name="Takami H."/>
        </authorList>
    </citation>
    <scope>NUCLEOTIDE SEQUENCE</scope>
    <source>
        <strain evidence="2">Expedition CK06-06</strain>
    </source>
</reference>
<protein>
    <recommendedName>
        <fullName evidence="1">LysX/ArgX preATP-grasp domain-containing protein</fullName>
    </recommendedName>
</protein>
<feature type="non-terminal residue" evidence="2">
    <location>
        <position position="38"/>
    </location>
</feature>
<name>X0XBR2_9ZZZZ</name>
<dbReference type="Gene3D" id="3.40.50.20">
    <property type="match status" value="1"/>
</dbReference>
<dbReference type="AlphaFoldDB" id="X0XBR2"/>
<sequence length="38" mass="4528">MKVGMLLSRVRVEEKLLLQAFARRDIVVNRLDDRKLVF</sequence>
<evidence type="ECO:0000313" key="2">
    <source>
        <dbReference type="EMBL" id="GAG22396.1"/>
    </source>
</evidence>
<dbReference type="EMBL" id="BARS01034453">
    <property type="protein sequence ID" value="GAG22396.1"/>
    <property type="molecule type" value="Genomic_DNA"/>
</dbReference>
<evidence type="ECO:0000259" key="1">
    <source>
        <dbReference type="Pfam" id="PF22626"/>
    </source>
</evidence>
<organism evidence="2">
    <name type="scientific">marine sediment metagenome</name>
    <dbReference type="NCBI Taxonomy" id="412755"/>
    <lineage>
        <taxon>unclassified sequences</taxon>
        <taxon>metagenomes</taxon>
        <taxon>ecological metagenomes</taxon>
    </lineage>
</organism>
<gene>
    <name evidence="2" type="ORF">S01H1_53215</name>
</gene>